<dbReference type="SMART" id="SM00420">
    <property type="entry name" value="HTH_DEOR"/>
    <property type="match status" value="1"/>
</dbReference>
<dbReference type="InterPro" id="IPR036390">
    <property type="entry name" value="WH_DNA-bd_sf"/>
</dbReference>
<dbReference type="OrthoDB" id="9797223at2"/>
<dbReference type="RefSeq" id="WP_063974784.1">
    <property type="nucleotide sequence ID" value="NZ_LQWZ01000012.1"/>
</dbReference>
<dbReference type="SUPFAM" id="SSF46785">
    <property type="entry name" value="Winged helix' DNA-binding domain"/>
    <property type="match status" value="1"/>
</dbReference>
<dbReference type="Proteomes" id="UP000077271">
    <property type="component" value="Unassembled WGS sequence"/>
</dbReference>
<evidence type="ECO:0000256" key="1">
    <source>
        <dbReference type="ARBA" id="ARBA00023015"/>
    </source>
</evidence>
<protein>
    <recommendedName>
        <fullName evidence="3">HTH deoR-type domain-containing protein</fullName>
    </recommendedName>
</protein>
<dbReference type="Gene3D" id="1.10.10.10">
    <property type="entry name" value="Winged helix-like DNA-binding domain superfamily/Winged helix DNA-binding domain"/>
    <property type="match status" value="1"/>
</dbReference>
<dbReference type="InterPro" id="IPR008719">
    <property type="entry name" value="N2O_reductase_NosL"/>
</dbReference>
<evidence type="ECO:0000259" key="3">
    <source>
        <dbReference type="PROSITE" id="PS51000"/>
    </source>
</evidence>
<evidence type="ECO:0000313" key="4">
    <source>
        <dbReference type="EMBL" id="OAH57949.1"/>
    </source>
</evidence>
<dbReference type="EMBL" id="LQWZ01000012">
    <property type="protein sequence ID" value="OAH57949.1"/>
    <property type="molecule type" value="Genomic_DNA"/>
</dbReference>
<proteinExistence type="predicted"/>
<organism evidence="4 5">
    <name type="scientific">Domibacillus aminovorans</name>
    <dbReference type="NCBI Taxonomy" id="29332"/>
    <lineage>
        <taxon>Bacteria</taxon>
        <taxon>Bacillati</taxon>
        <taxon>Bacillota</taxon>
        <taxon>Bacilli</taxon>
        <taxon>Bacillales</taxon>
        <taxon>Bacillaceae</taxon>
        <taxon>Domibacillus</taxon>
    </lineage>
</organism>
<dbReference type="AlphaFoldDB" id="A0A177KX47"/>
<accession>A0A177KX47</accession>
<dbReference type="PANTHER" id="PTHR41247:SF1">
    <property type="entry name" value="HTH-TYPE TRANSCRIPTIONAL REPRESSOR YCNK"/>
    <property type="match status" value="1"/>
</dbReference>
<reference evidence="4 5" key="1">
    <citation type="submission" date="2016-01" db="EMBL/GenBank/DDBJ databases">
        <title>Investigation of taxonomic status of Bacillus aminovorans.</title>
        <authorList>
            <person name="Verma A."/>
            <person name="Pal Y."/>
            <person name="Krishnamurthi S."/>
        </authorList>
    </citation>
    <scope>NUCLEOTIDE SEQUENCE [LARGE SCALE GENOMIC DNA]</scope>
    <source>
        <strain evidence="4 5">DSM 4337</strain>
    </source>
</reference>
<dbReference type="InterPro" id="IPR036388">
    <property type="entry name" value="WH-like_DNA-bd_sf"/>
</dbReference>
<dbReference type="PANTHER" id="PTHR41247">
    <property type="entry name" value="HTH-TYPE TRANSCRIPTIONAL REPRESSOR YCNK"/>
    <property type="match status" value="1"/>
</dbReference>
<dbReference type="Pfam" id="PF08220">
    <property type="entry name" value="HTH_DeoR"/>
    <property type="match status" value="1"/>
</dbReference>
<dbReference type="GO" id="GO:0003700">
    <property type="term" value="F:DNA-binding transcription factor activity"/>
    <property type="evidence" value="ECO:0007669"/>
    <property type="project" value="InterPro"/>
</dbReference>
<name>A0A177KX47_9BACI</name>
<keyword evidence="2" id="KW-0804">Transcription</keyword>
<feature type="domain" description="HTH deoR-type" evidence="3">
    <location>
        <begin position="3"/>
        <end position="58"/>
    </location>
</feature>
<gene>
    <name evidence="4" type="ORF">AWH48_02780</name>
</gene>
<dbReference type="PROSITE" id="PS51000">
    <property type="entry name" value="HTH_DEOR_2"/>
    <property type="match status" value="1"/>
</dbReference>
<keyword evidence="1" id="KW-0805">Transcription regulation</keyword>
<dbReference type="SUPFAM" id="SSF160387">
    <property type="entry name" value="NosL/MerB-like"/>
    <property type="match status" value="1"/>
</dbReference>
<dbReference type="InterPro" id="IPR001034">
    <property type="entry name" value="DeoR_HTH"/>
</dbReference>
<evidence type="ECO:0000256" key="2">
    <source>
        <dbReference type="ARBA" id="ARBA00023163"/>
    </source>
</evidence>
<evidence type="ECO:0000313" key="5">
    <source>
        <dbReference type="Proteomes" id="UP000077271"/>
    </source>
</evidence>
<sequence length="212" mass="24641">MLPRERQQQILLWVEEEGALRVSEISKRLGVSTATIYSDIKPLVKQQLILKSLNGIFYMPKKTHASSYVCSYCNKQSNTRLSVQLIKLNQRIEHTCCAHCGLLRYQQIKKEVSQIICYDFLKDTMISARIATYVINSDIHLNTCQPQVIIFDSMKKAKQFQSGFGGSIHNFEEAIQVMLEAKNGDRCCQPQIKRREKNERYKYKEIKLLRNC</sequence>
<comment type="caution">
    <text evidence="4">The sequence shown here is derived from an EMBL/GenBank/DDBJ whole genome shotgun (WGS) entry which is preliminary data.</text>
</comment>